<sequence>MLKHLDRPINNQKMTNISSPESMLRETPHGSTIERNPNRTKKKKKRAGGREPYLERTASGERRRRSCGGDGGERDEAGVPRSRSPGGNDAAGRRRGGAAARGRVVPREDLGVREEVAGVRAQSRGARVHGVIGRASARL</sequence>
<evidence type="ECO:0000256" key="1">
    <source>
        <dbReference type="SAM" id="MobiDB-lite"/>
    </source>
</evidence>
<dbReference type="Gramene" id="KCW68035">
    <property type="protein sequence ID" value="KCW68035"/>
    <property type="gene ID" value="EUGRSUZ_F01714"/>
</dbReference>
<accession>A0A059BQN1</accession>
<feature type="compositionally biased region" description="Basic residues" evidence="1">
    <location>
        <begin position="38"/>
        <end position="47"/>
    </location>
</feature>
<feature type="compositionally biased region" description="Polar residues" evidence="1">
    <location>
        <begin position="9"/>
        <end position="21"/>
    </location>
</feature>
<dbReference type="EMBL" id="KK198758">
    <property type="protein sequence ID" value="KCW68035.1"/>
    <property type="molecule type" value="Genomic_DNA"/>
</dbReference>
<feature type="compositionally biased region" description="Basic and acidic residues" evidence="1">
    <location>
        <begin position="48"/>
        <end position="61"/>
    </location>
</feature>
<name>A0A059BQN1_EUCGR</name>
<reference evidence="2" key="1">
    <citation type="submission" date="2013-07" db="EMBL/GenBank/DDBJ databases">
        <title>The genome of Eucalyptus grandis.</title>
        <authorList>
            <person name="Schmutz J."/>
            <person name="Hayes R."/>
            <person name="Myburg A."/>
            <person name="Tuskan G."/>
            <person name="Grattapaglia D."/>
            <person name="Rokhsar D.S."/>
        </authorList>
    </citation>
    <scope>NUCLEOTIDE SEQUENCE</scope>
    <source>
        <tissue evidence="2">Leaf extractions</tissue>
    </source>
</reference>
<feature type="region of interest" description="Disordered" evidence="1">
    <location>
        <begin position="1"/>
        <end position="107"/>
    </location>
</feature>
<organism evidence="2">
    <name type="scientific">Eucalyptus grandis</name>
    <name type="common">Flooded gum</name>
    <dbReference type="NCBI Taxonomy" id="71139"/>
    <lineage>
        <taxon>Eukaryota</taxon>
        <taxon>Viridiplantae</taxon>
        <taxon>Streptophyta</taxon>
        <taxon>Embryophyta</taxon>
        <taxon>Tracheophyta</taxon>
        <taxon>Spermatophyta</taxon>
        <taxon>Magnoliopsida</taxon>
        <taxon>eudicotyledons</taxon>
        <taxon>Gunneridae</taxon>
        <taxon>Pentapetalae</taxon>
        <taxon>rosids</taxon>
        <taxon>malvids</taxon>
        <taxon>Myrtales</taxon>
        <taxon>Myrtaceae</taxon>
        <taxon>Myrtoideae</taxon>
        <taxon>Eucalypteae</taxon>
        <taxon>Eucalyptus</taxon>
    </lineage>
</organism>
<dbReference type="InParanoid" id="A0A059BQN1"/>
<evidence type="ECO:0000313" key="2">
    <source>
        <dbReference type="EMBL" id="KCW68035.1"/>
    </source>
</evidence>
<proteinExistence type="predicted"/>
<protein>
    <submittedName>
        <fullName evidence="2">Uncharacterized protein</fullName>
    </submittedName>
</protein>
<dbReference type="AlphaFoldDB" id="A0A059BQN1"/>
<gene>
    <name evidence="2" type="ORF">EUGRSUZ_F01714</name>
</gene>